<keyword evidence="1" id="KW-0472">Membrane</keyword>
<feature type="transmembrane region" description="Helical" evidence="1">
    <location>
        <begin position="53"/>
        <end position="83"/>
    </location>
</feature>
<gene>
    <name evidence="2" type="ORF">BCM40_08080</name>
</gene>
<dbReference type="AlphaFoldDB" id="A0A1C7EJ14"/>
<sequence length="144" mass="17330">MNEIEEIFYQESIFIYLYMYILLHVMVEFFVRKYLKVPTLKETRYAGIYRASWILRILIILSAVAIIYPMIYVYGLLALFFGFPIGYDIFFIVKWSLLFSWIILTFMRVYFEYKTLTVESALLTLLFNIPLIVFLTAIYYLLPN</sequence>
<reference evidence="2" key="1">
    <citation type="submission" date="2016-10" db="EMBL/GenBank/DDBJ databases">
        <authorList>
            <person name="See-Too W.S."/>
        </authorList>
    </citation>
    <scope>NUCLEOTIDE SEQUENCE</scope>
    <source>
        <strain evidence="2">DSM 22276</strain>
    </source>
</reference>
<dbReference type="RefSeq" id="WP_065526369.1">
    <property type="nucleotide sequence ID" value="NZ_CP016543.2"/>
</dbReference>
<keyword evidence="1" id="KW-0812">Transmembrane</keyword>
<evidence type="ECO:0000313" key="3">
    <source>
        <dbReference type="Proteomes" id="UP000092495"/>
    </source>
</evidence>
<feature type="transmembrane region" description="Helical" evidence="1">
    <location>
        <begin position="89"/>
        <end position="110"/>
    </location>
</feature>
<dbReference type="KEGG" id="pdg:BCM40_08080"/>
<dbReference type="OrthoDB" id="9832131at2"/>
<keyword evidence="3" id="KW-1185">Reference proteome</keyword>
<protein>
    <submittedName>
        <fullName evidence="2">Uncharacterized protein</fullName>
    </submittedName>
</protein>
<proteinExistence type="predicted"/>
<evidence type="ECO:0000313" key="2">
    <source>
        <dbReference type="EMBL" id="ANU23332.1"/>
    </source>
</evidence>
<accession>A0A1C7EJ14</accession>
<name>A0A1C7EJ14_9BACL</name>
<feature type="transmembrane region" description="Helical" evidence="1">
    <location>
        <begin position="13"/>
        <end position="32"/>
    </location>
</feature>
<dbReference type="EMBL" id="CP016543">
    <property type="protein sequence ID" value="ANU23332.1"/>
    <property type="molecule type" value="Genomic_DNA"/>
</dbReference>
<evidence type="ECO:0000256" key="1">
    <source>
        <dbReference type="SAM" id="Phobius"/>
    </source>
</evidence>
<feature type="transmembrane region" description="Helical" evidence="1">
    <location>
        <begin position="122"/>
        <end position="142"/>
    </location>
</feature>
<dbReference type="Proteomes" id="UP000092495">
    <property type="component" value="Chromosome"/>
</dbReference>
<organism evidence="2 3">
    <name type="scientific">Planococcus donghaensis</name>
    <dbReference type="NCBI Taxonomy" id="414778"/>
    <lineage>
        <taxon>Bacteria</taxon>
        <taxon>Bacillati</taxon>
        <taxon>Bacillota</taxon>
        <taxon>Bacilli</taxon>
        <taxon>Bacillales</taxon>
        <taxon>Caryophanaceae</taxon>
        <taxon>Planococcus</taxon>
    </lineage>
</organism>
<keyword evidence="1" id="KW-1133">Transmembrane helix</keyword>